<gene>
    <name evidence="2" type="ORF">CTI12_AA486000</name>
</gene>
<feature type="domain" description="F-box associated beta-propeller type 3" evidence="1">
    <location>
        <begin position="43"/>
        <end position="306"/>
    </location>
</feature>
<name>A0A2U1LI16_ARTAN</name>
<dbReference type="STRING" id="35608.A0A2U1LI16"/>
<proteinExistence type="predicted"/>
<evidence type="ECO:0000313" key="2">
    <source>
        <dbReference type="EMBL" id="PWA48636.1"/>
    </source>
</evidence>
<dbReference type="Proteomes" id="UP000245207">
    <property type="component" value="Unassembled WGS sequence"/>
</dbReference>
<dbReference type="PANTHER" id="PTHR31672">
    <property type="entry name" value="BNACNNG10540D PROTEIN"/>
    <property type="match status" value="1"/>
</dbReference>
<evidence type="ECO:0000259" key="1">
    <source>
        <dbReference type="Pfam" id="PF08268"/>
    </source>
</evidence>
<comment type="caution">
    <text evidence="2">The sequence shown here is derived from an EMBL/GenBank/DDBJ whole genome shotgun (WGS) entry which is preliminary data.</text>
</comment>
<dbReference type="OrthoDB" id="1739213at2759"/>
<dbReference type="InterPro" id="IPR013187">
    <property type="entry name" value="F-box-assoc_dom_typ3"/>
</dbReference>
<sequence length="350" mass="39033">MADVYMGDDQTLASISTRLPATTPKAGRAIFFLPNNTSVPVDDHKEQYSTVKLCMPLRFEENRDVVTIVGTYCGIVLLHVHVKNTSDTNKTGFSHIVLYNPCTGMSRSVRDPNSLSCSVYGFGYGKNPSDFKIVRLRKTTYKSSKCTPGVVSMFYPNSILVNSYCDVLTLKSSTWITTEISLDQDAIFCEDNKLGTFLNGVLYWFASTNIVALSVSDLVTSKINLPNPHSYTNTHLGTWHGYLCMITDTNNLLDSGHDLWILKICSVNKSWTKECSFTLGLGVDHITQYRILNIMGDGRILMVDTSSNLIIYHISNRSYKKLNTSGSVIDFRIVSGIEYVKSRVSPSELC</sequence>
<dbReference type="NCBIfam" id="TIGR01640">
    <property type="entry name" value="F_box_assoc_1"/>
    <property type="match status" value="1"/>
</dbReference>
<dbReference type="InterPro" id="IPR050796">
    <property type="entry name" value="SCF_F-box_component"/>
</dbReference>
<protein>
    <submittedName>
        <fullName evidence="2">F-box domain-containing protein</fullName>
    </submittedName>
</protein>
<dbReference type="InterPro" id="IPR017451">
    <property type="entry name" value="F-box-assoc_interact_dom"/>
</dbReference>
<keyword evidence="3" id="KW-1185">Reference proteome</keyword>
<dbReference type="AlphaFoldDB" id="A0A2U1LI16"/>
<organism evidence="2 3">
    <name type="scientific">Artemisia annua</name>
    <name type="common">Sweet wormwood</name>
    <dbReference type="NCBI Taxonomy" id="35608"/>
    <lineage>
        <taxon>Eukaryota</taxon>
        <taxon>Viridiplantae</taxon>
        <taxon>Streptophyta</taxon>
        <taxon>Embryophyta</taxon>
        <taxon>Tracheophyta</taxon>
        <taxon>Spermatophyta</taxon>
        <taxon>Magnoliopsida</taxon>
        <taxon>eudicotyledons</taxon>
        <taxon>Gunneridae</taxon>
        <taxon>Pentapetalae</taxon>
        <taxon>asterids</taxon>
        <taxon>campanulids</taxon>
        <taxon>Asterales</taxon>
        <taxon>Asteraceae</taxon>
        <taxon>Asteroideae</taxon>
        <taxon>Anthemideae</taxon>
        <taxon>Artemisiinae</taxon>
        <taxon>Artemisia</taxon>
    </lineage>
</organism>
<evidence type="ECO:0000313" key="3">
    <source>
        <dbReference type="Proteomes" id="UP000245207"/>
    </source>
</evidence>
<reference evidence="2 3" key="1">
    <citation type="journal article" date="2018" name="Mol. Plant">
        <title>The genome of Artemisia annua provides insight into the evolution of Asteraceae family and artemisinin biosynthesis.</title>
        <authorList>
            <person name="Shen Q."/>
            <person name="Zhang L."/>
            <person name="Liao Z."/>
            <person name="Wang S."/>
            <person name="Yan T."/>
            <person name="Shi P."/>
            <person name="Liu M."/>
            <person name="Fu X."/>
            <person name="Pan Q."/>
            <person name="Wang Y."/>
            <person name="Lv Z."/>
            <person name="Lu X."/>
            <person name="Zhang F."/>
            <person name="Jiang W."/>
            <person name="Ma Y."/>
            <person name="Chen M."/>
            <person name="Hao X."/>
            <person name="Li L."/>
            <person name="Tang Y."/>
            <person name="Lv G."/>
            <person name="Zhou Y."/>
            <person name="Sun X."/>
            <person name="Brodelius P.E."/>
            <person name="Rose J.K.C."/>
            <person name="Tang K."/>
        </authorList>
    </citation>
    <scope>NUCLEOTIDE SEQUENCE [LARGE SCALE GENOMIC DNA]</scope>
    <source>
        <strain evidence="3">cv. Huhao1</strain>
        <tissue evidence="2">Leaf</tissue>
    </source>
</reference>
<accession>A0A2U1LI16</accession>
<dbReference type="PANTHER" id="PTHR31672:SF13">
    <property type="entry name" value="F-BOX PROTEIN CPR30-LIKE"/>
    <property type="match status" value="1"/>
</dbReference>
<dbReference type="EMBL" id="PKPP01009277">
    <property type="protein sequence ID" value="PWA48636.1"/>
    <property type="molecule type" value="Genomic_DNA"/>
</dbReference>
<dbReference type="Pfam" id="PF08268">
    <property type="entry name" value="FBA_3"/>
    <property type="match status" value="1"/>
</dbReference>